<organism evidence="3 4">
    <name type="scientific">Pycnococcus provasolii</name>
    <dbReference type="NCBI Taxonomy" id="41880"/>
    <lineage>
        <taxon>Eukaryota</taxon>
        <taxon>Viridiplantae</taxon>
        <taxon>Chlorophyta</taxon>
        <taxon>Pseudoscourfieldiophyceae</taxon>
        <taxon>Pseudoscourfieldiales</taxon>
        <taxon>Pycnococcaceae</taxon>
        <taxon>Pycnococcus</taxon>
    </lineage>
</organism>
<dbReference type="Pfam" id="PF13225">
    <property type="entry name" value="D27-like_C"/>
    <property type="match status" value="1"/>
</dbReference>
<evidence type="ECO:0000313" key="3">
    <source>
        <dbReference type="EMBL" id="GHP08757.1"/>
    </source>
</evidence>
<reference evidence="3" key="1">
    <citation type="submission" date="2020-10" db="EMBL/GenBank/DDBJ databases">
        <title>Unveiling of a novel bifunctional photoreceptor, Dualchrome1, isolated from a cosmopolitan green alga.</title>
        <authorList>
            <person name="Suzuki S."/>
            <person name="Kawachi M."/>
        </authorList>
    </citation>
    <scope>NUCLEOTIDE SEQUENCE</scope>
    <source>
        <strain evidence="3">NIES 2893</strain>
    </source>
</reference>
<dbReference type="InterPro" id="IPR025114">
    <property type="entry name" value="D27-like_C"/>
</dbReference>
<evidence type="ECO:0000313" key="4">
    <source>
        <dbReference type="Proteomes" id="UP000660262"/>
    </source>
</evidence>
<comment type="caution">
    <text evidence="3">The sequence shown here is derived from an EMBL/GenBank/DDBJ whole genome shotgun (WGS) entry which is preliminary data.</text>
</comment>
<accession>A0A830HV02</accession>
<dbReference type="AlphaFoldDB" id="A0A830HV02"/>
<dbReference type="OrthoDB" id="416096at2759"/>
<dbReference type="PANTHER" id="PTHR33591">
    <property type="entry name" value="BETA-CAROTENE ISOMERASE D27"/>
    <property type="match status" value="1"/>
</dbReference>
<evidence type="ECO:0000256" key="1">
    <source>
        <dbReference type="SAM" id="MobiDB-lite"/>
    </source>
</evidence>
<dbReference type="EMBL" id="BNJQ01000022">
    <property type="protein sequence ID" value="GHP08757.1"/>
    <property type="molecule type" value="Genomic_DNA"/>
</dbReference>
<dbReference type="Proteomes" id="UP000660262">
    <property type="component" value="Unassembled WGS sequence"/>
</dbReference>
<dbReference type="PANTHER" id="PTHR33591:SF2">
    <property type="entry name" value="BETA-CAROTENE ISOMERASE D27"/>
    <property type="match status" value="1"/>
</dbReference>
<dbReference type="InterPro" id="IPR038938">
    <property type="entry name" value="D27-like"/>
</dbReference>
<feature type="compositionally biased region" description="Low complexity" evidence="1">
    <location>
        <begin position="59"/>
        <end position="72"/>
    </location>
</feature>
<sequence length="391" mass="43086">MSVPTSTRISKSMNVSGSSPLYSARLYSAHHPVRSPSSFLFHSSHLRCRRERICASASSSSASASSSSSSSSEPSGGPAWRGFMPPQGSLPLLPDGTPDYTSIDALPQSKILTYTIRKLLVEEVKQDTDPRPWTNFDAILTPVREVNDMEGTAADVTERARRVFEGILPALGIGWVPPLWKKYVQPNVPQTAGNFAFFLVFYNLFPWLMGPMQGADHVEVPTPKRLKQVLPFLPETLRLPQSVKAERCRFLESSGCASVCVNSCKAPSQQWLKEDFGMDMHIQPNYDDFSCVWRFGVEAPPLSEDEAVLVPCFTNCKSDYRGLKSDMQAYESLEVIAARASEAARADAAVAVTPDGTATSADSLRARIDEVKRGGKCWSVDDQRRKVRAEV</sequence>
<gene>
    <name evidence="3" type="ORF">PPROV_000749400</name>
</gene>
<dbReference type="GO" id="GO:0005506">
    <property type="term" value="F:iron ion binding"/>
    <property type="evidence" value="ECO:0007669"/>
    <property type="project" value="InterPro"/>
</dbReference>
<name>A0A830HV02_9CHLO</name>
<evidence type="ECO:0000259" key="2">
    <source>
        <dbReference type="Pfam" id="PF13225"/>
    </source>
</evidence>
<protein>
    <recommendedName>
        <fullName evidence="2">Beta-carotene isomerase D27-like C-terminal domain-containing protein</fullName>
    </recommendedName>
</protein>
<proteinExistence type="predicted"/>
<feature type="region of interest" description="Disordered" evidence="1">
    <location>
        <begin position="59"/>
        <end position="88"/>
    </location>
</feature>
<feature type="domain" description="Beta-carotene isomerase D27-like C-terminal" evidence="2">
    <location>
        <begin position="207"/>
        <end position="303"/>
    </location>
</feature>
<keyword evidence="4" id="KW-1185">Reference proteome</keyword>